<evidence type="ECO:0000256" key="15">
    <source>
        <dbReference type="RuleBase" id="RU000461"/>
    </source>
</evidence>
<comment type="function">
    <text evidence="2">May be involved in the metabolism of insect hormones and in the breakdown of synthetic insecticides.</text>
</comment>
<keyword evidence="9" id="KW-0492">Microsome</keyword>
<dbReference type="CDD" id="cd11056">
    <property type="entry name" value="CYP6-like"/>
    <property type="match status" value="1"/>
</dbReference>
<dbReference type="EMBL" id="NEVH01008584">
    <property type="protein sequence ID" value="PNF34154.1"/>
    <property type="molecule type" value="Genomic_DNA"/>
</dbReference>
<evidence type="ECO:0000256" key="10">
    <source>
        <dbReference type="ARBA" id="ARBA00023002"/>
    </source>
</evidence>
<evidence type="ECO:0000256" key="9">
    <source>
        <dbReference type="ARBA" id="ARBA00022848"/>
    </source>
</evidence>
<dbReference type="InterPro" id="IPR050476">
    <property type="entry name" value="Insect_CytP450_Detox"/>
</dbReference>
<dbReference type="GO" id="GO:0004497">
    <property type="term" value="F:monooxygenase activity"/>
    <property type="evidence" value="ECO:0007669"/>
    <property type="project" value="UniProtKB-KW"/>
</dbReference>
<reference evidence="16 17" key="1">
    <citation type="submission" date="2017-12" db="EMBL/GenBank/DDBJ databases">
        <title>Hemimetabolous genomes reveal molecular basis of termite eusociality.</title>
        <authorList>
            <person name="Harrison M.C."/>
            <person name="Jongepier E."/>
            <person name="Robertson H.M."/>
            <person name="Arning N."/>
            <person name="Bitard-Feildel T."/>
            <person name="Chao H."/>
            <person name="Childers C.P."/>
            <person name="Dinh H."/>
            <person name="Doddapaneni H."/>
            <person name="Dugan S."/>
            <person name="Gowin J."/>
            <person name="Greiner C."/>
            <person name="Han Y."/>
            <person name="Hu H."/>
            <person name="Hughes D.S.T."/>
            <person name="Huylmans A.-K."/>
            <person name="Kemena C."/>
            <person name="Kremer L.P.M."/>
            <person name="Lee S.L."/>
            <person name="Lopez-Ezquerra A."/>
            <person name="Mallet L."/>
            <person name="Monroy-Kuhn J.M."/>
            <person name="Moser A."/>
            <person name="Murali S.C."/>
            <person name="Muzny D.M."/>
            <person name="Otani S."/>
            <person name="Piulachs M.-D."/>
            <person name="Poelchau M."/>
            <person name="Qu J."/>
            <person name="Schaub F."/>
            <person name="Wada-Katsumata A."/>
            <person name="Worley K.C."/>
            <person name="Xie Q."/>
            <person name="Ylla G."/>
            <person name="Poulsen M."/>
            <person name="Gibbs R.A."/>
            <person name="Schal C."/>
            <person name="Richards S."/>
            <person name="Belles X."/>
            <person name="Korb J."/>
            <person name="Bornberg-Bauer E."/>
        </authorList>
    </citation>
    <scope>NUCLEOTIDE SEQUENCE [LARGE SCALE GENOMIC DNA]</scope>
    <source>
        <tissue evidence="16">Whole body</tissue>
    </source>
</reference>
<evidence type="ECO:0000256" key="14">
    <source>
        <dbReference type="PIRSR" id="PIRSR602403-1"/>
    </source>
</evidence>
<dbReference type="InterPro" id="IPR036396">
    <property type="entry name" value="Cyt_P450_sf"/>
</dbReference>
<evidence type="ECO:0000256" key="11">
    <source>
        <dbReference type="ARBA" id="ARBA00023004"/>
    </source>
</evidence>
<keyword evidence="6 14" id="KW-0349">Heme</keyword>
<comment type="caution">
    <text evidence="16">The sequence shown here is derived from an EMBL/GenBank/DDBJ whole genome shotgun (WGS) entry which is preliminary data.</text>
</comment>
<evidence type="ECO:0000256" key="2">
    <source>
        <dbReference type="ARBA" id="ARBA00003690"/>
    </source>
</evidence>
<evidence type="ECO:0000256" key="12">
    <source>
        <dbReference type="ARBA" id="ARBA00023033"/>
    </source>
</evidence>
<evidence type="ECO:0000313" key="16">
    <source>
        <dbReference type="EMBL" id="PNF34154.1"/>
    </source>
</evidence>
<dbReference type="GO" id="GO:0005789">
    <property type="term" value="C:endoplasmic reticulum membrane"/>
    <property type="evidence" value="ECO:0007669"/>
    <property type="project" value="UniProtKB-SubCell"/>
</dbReference>
<evidence type="ECO:0000313" key="17">
    <source>
        <dbReference type="Proteomes" id="UP000235965"/>
    </source>
</evidence>
<accession>A0A2J7R012</accession>
<dbReference type="OrthoDB" id="2789670at2759"/>
<comment type="similarity">
    <text evidence="5 15">Belongs to the cytochrome P450 family.</text>
</comment>
<proteinExistence type="inferred from homology"/>
<evidence type="ECO:0000256" key="7">
    <source>
        <dbReference type="ARBA" id="ARBA00022723"/>
    </source>
</evidence>
<dbReference type="GO" id="GO:0005506">
    <property type="term" value="F:iron ion binding"/>
    <property type="evidence" value="ECO:0007669"/>
    <property type="project" value="InterPro"/>
</dbReference>
<dbReference type="Proteomes" id="UP000235965">
    <property type="component" value="Unassembled WGS sequence"/>
</dbReference>
<dbReference type="InParanoid" id="A0A2J7R012"/>
<evidence type="ECO:0000256" key="6">
    <source>
        <dbReference type="ARBA" id="ARBA00022617"/>
    </source>
</evidence>
<dbReference type="STRING" id="105785.A0A2J7R012"/>
<dbReference type="PRINTS" id="PR00385">
    <property type="entry name" value="P450"/>
</dbReference>
<evidence type="ECO:0000256" key="8">
    <source>
        <dbReference type="ARBA" id="ARBA00022824"/>
    </source>
</evidence>
<dbReference type="PANTHER" id="PTHR24292">
    <property type="entry name" value="CYTOCHROME P450"/>
    <property type="match status" value="1"/>
</dbReference>
<dbReference type="GO" id="GO:0020037">
    <property type="term" value="F:heme binding"/>
    <property type="evidence" value="ECO:0007669"/>
    <property type="project" value="InterPro"/>
</dbReference>
<dbReference type="Gene3D" id="1.10.630.10">
    <property type="entry name" value="Cytochrome P450"/>
    <property type="match status" value="1"/>
</dbReference>
<keyword evidence="7 14" id="KW-0479">Metal-binding</keyword>
<dbReference type="GO" id="GO:0016705">
    <property type="term" value="F:oxidoreductase activity, acting on paired donors, with incorporation or reduction of molecular oxygen"/>
    <property type="evidence" value="ECO:0007669"/>
    <property type="project" value="InterPro"/>
</dbReference>
<dbReference type="PANTHER" id="PTHR24292:SF84">
    <property type="entry name" value="CYTOCHROME P450 28A5-RELATED"/>
    <property type="match status" value="1"/>
</dbReference>
<evidence type="ECO:0000256" key="5">
    <source>
        <dbReference type="ARBA" id="ARBA00010617"/>
    </source>
</evidence>
<dbReference type="Pfam" id="PF00067">
    <property type="entry name" value="p450"/>
    <property type="match status" value="1"/>
</dbReference>
<protein>
    <submittedName>
        <fullName evidence="16">Uncharacterized protein</fullName>
    </submittedName>
</protein>
<name>A0A2J7R012_9NEOP</name>
<keyword evidence="13" id="KW-0472">Membrane</keyword>
<evidence type="ECO:0000256" key="3">
    <source>
        <dbReference type="ARBA" id="ARBA00004174"/>
    </source>
</evidence>
<feature type="binding site" description="axial binding residue" evidence="14">
    <location>
        <position position="201"/>
    </location>
    <ligand>
        <name>heme</name>
        <dbReference type="ChEBI" id="CHEBI:30413"/>
    </ligand>
    <ligandPart>
        <name>Fe</name>
        <dbReference type="ChEBI" id="CHEBI:18248"/>
    </ligandPart>
</feature>
<dbReference type="SUPFAM" id="SSF48264">
    <property type="entry name" value="Cytochrome P450"/>
    <property type="match status" value="1"/>
</dbReference>
<dbReference type="PROSITE" id="PS00086">
    <property type="entry name" value="CYTOCHROME_P450"/>
    <property type="match status" value="1"/>
</dbReference>
<organism evidence="16 17">
    <name type="scientific">Cryptotermes secundus</name>
    <dbReference type="NCBI Taxonomy" id="105785"/>
    <lineage>
        <taxon>Eukaryota</taxon>
        <taxon>Metazoa</taxon>
        <taxon>Ecdysozoa</taxon>
        <taxon>Arthropoda</taxon>
        <taxon>Hexapoda</taxon>
        <taxon>Insecta</taxon>
        <taxon>Pterygota</taxon>
        <taxon>Neoptera</taxon>
        <taxon>Polyneoptera</taxon>
        <taxon>Dictyoptera</taxon>
        <taxon>Blattodea</taxon>
        <taxon>Blattoidea</taxon>
        <taxon>Termitoidae</taxon>
        <taxon>Kalotermitidae</taxon>
        <taxon>Cryptotermitinae</taxon>
        <taxon>Cryptotermes</taxon>
    </lineage>
</organism>
<dbReference type="PRINTS" id="PR00465">
    <property type="entry name" value="EP450IV"/>
</dbReference>
<keyword evidence="10 15" id="KW-0560">Oxidoreductase</keyword>
<keyword evidence="12 15" id="KW-0503">Monooxygenase</keyword>
<evidence type="ECO:0000256" key="1">
    <source>
        <dbReference type="ARBA" id="ARBA00001971"/>
    </source>
</evidence>
<evidence type="ECO:0000256" key="13">
    <source>
        <dbReference type="ARBA" id="ARBA00023136"/>
    </source>
</evidence>
<keyword evidence="11 14" id="KW-0408">Iron</keyword>
<sequence>MQREQKNVNRADYLQYLINLKNKAAESSATDNGHDFASQKNIFSDDDVVAQAITFFGDGFETSSTALSFSLYALATNPDIQEKVREEVESVLKKHGGELTFDSIQEMTYLDMVFSEVLRMYPPAMFLPRQCTKPFKLETPSGASFEVEAGTPVVIPLYALHYDPQHFHDPLIFDPERFSEENKKNLHKYVYLPFGNGPRICLGSRFAMMQVKAGIAAIISNFELSRTKRTPVPFIPDPNHFLLAAKGGLWLQMKKLKRKDI</sequence>
<evidence type="ECO:0000256" key="4">
    <source>
        <dbReference type="ARBA" id="ARBA00004406"/>
    </source>
</evidence>
<keyword evidence="17" id="KW-1185">Reference proteome</keyword>
<gene>
    <name evidence="16" type="ORF">B7P43_G18329</name>
</gene>
<dbReference type="AlphaFoldDB" id="A0A2J7R012"/>
<dbReference type="InterPro" id="IPR001128">
    <property type="entry name" value="Cyt_P450"/>
</dbReference>
<dbReference type="InterPro" id="IPR017972">
    <property type="entry name" value="Cyt_P450_CS"/>
</dbReference>
<keyword evidence="8" id="KW-0256">Endoplasmic reticulum</keyword>
<comment type="subcellular location">
    <subcellularLocation>
        <location evidence="4">Endoplasmic reticulum membrane</location>
        <topology evidence="4">Peripheral membrane protein</topology>
    </subcellularLocation>
    <subcellularLocation>
        <location evidence="3">Microsome membrane</location>
        <topology evidence="3">Peripheral membrane protein</topology>
    </subcellularLocation>
</comment>
<comment type="cofactor">
    <cofactor evidence="1 14">
        <name>heme</name>
        <dbReference type="ChEBI" id="CHEBI:30413"/>
    </cofactor>
</comment>
<dbReference type="InterPro" id="IPR002403">
    <property type="entry name" value="Cyt_P450_E_grp-IV"/>
</dbReference>